<dbReference type="PANTHER" id="PTHR43537">
    <property type="entry name" value="TRANSCRIPTIONAL REGULATOR, GNTR FAMILY"/>
    <property type="match status" value="1"/>
</dbReference>
<dbReference type="Proteomes" id="UP000538196">
    <property type="component" value="Unassembled WGS sequence"/>
</dbReference>
<dbReference type="CDD" id="cd07377">
    <property type="entry name" value="WHTH_GntR"/>
    <property type="match status" value="1"/>
</dbReference>
<evidence type="ECO:0000259" key="4">
    <source>
        <dbReference type="PROSITE" id="PS50949"/>
    </source>
</evidence>
<keyword evidence="2 5" id="KW-0238">DNA-binding</keyword>
<keyword evidence="1" id="KW-0805">Transcription regulation</keyword>
<dbReference type="Pfam" id="PF00392">
    <property type="entry name" value="GntR"/>
    <property type="match status" value="1"/>
</dbReference>
<gene>
    <name evidence="5" type="ORF">FHX33_003726</name>
</gene>
<reference evidence="5 6" key="1">
    <citation type="submission" date="2020-08" db="EMBL/GenBank/DDBJ databases">
        <title>Sequencing the genomes of 1000 actinobacteria strains.</title>
        <authorList>
            <person name="Klenk H.-P."/>
        </authorList>
    </citation>
    <scope>NUCLEOTIDE SEQUENCE [LARGE SCALE GENOMIC DNA]</scope>
    <source>
        <strain evidence="5 6">DSM 20146</strain>
    </source>
</reference>
<keyword evidence="6" id="KW-1185">Reference proteome</keyword>
<proteinExistence type="predicted"/>
<evidence type="ECO:0000313" key="6">
    <source>
        <dbReference type="Proteomes" id="UP000538196"/>
    </source>
</evidence>
<evidence type="ECO:0000313" key="5">
    <source>
        <dbReference type="EMBL" id="MBB2968944.1"/>
    </source>
</evidence>
<dbReference type="InterPro" id="IPR036388">
    <property type="entry name" value="WH-like_DNA-bd_sf"/>
</dbReference>
<organism evidence="5 6">
    <name type="scientific">Leifsonia aquatica</name>
    <name type="common">Corynebacterium aquaticum</name>
    <dbReference type="NCBI Taxonomy" id="144185"/>
    <lineage>
        <taxon>Bacteria</taxon>
        <taxon>Bacillati</taxon>
        <taxon>Actinomycetota</taxon>
        <taxon>Actinomycetes</taxon>
        <taxon>Micrococcales</taxon>
        <taxon>Microbacteriaceae</taxon>
        <taxon>Leifsonia</taxon>
    </lineage>
</organism>
<name>A0A7W4UZ85_LEIAQ</name>
<dbReference type="InterPro" id="IPR008920">
    <property type="entry name" value="TF_FadR/GntR_C"/>
</dbReference>
<protein>
    <submittedName>
        <fullName evidence="5">DNA-binding GntR family transcriptional regulator</fullName>
    </submittedName>
</protein>
<dbReference type="InterPro" id="IPR036390">
    <property type="entry name" value="WH_DNA-bd_sf"/>
</dbReference>
<dbReference type="SMART" id="SM00345">
    <property type="entry name" value="HTH_GNTR"/>
    <property type="match status" value="1"/>
</dbReference>
<evidence type="ECO:0000256" key="3">
    <source>
        <dbReference type="ARBA" id="ARBA00023163"/>
    </source>
</evidence>
<keyword evidence="3" id="KW-0804">Transcription</keyword>
<dbReference type="Gene3D" id="1.10.10.10">
    <property type="entry name" value="Winged helix-like DNA-binding domain superfamily/Winged helix DNA-binding domain"/>
    <property type="match status" value="1"/>
</dbReference>
<dbReference type="SUPFAM" id="SSF46785">
    <property type="entry name" value="Winged helix' DNA-binding domain"/>
    <property type="match status" value="1"/>
</dbReference>
<dbReference type="EMBL" id="JACHVP010000005">
    <property type="protein sequence ID" value="MBB2968944.1"/>
    <property type="molecule type" value="Genomic_DNA"/>
</dbReference>
<dbReference type="PROSITE" id="PS50949">
    <property type="entry name" value="HTH_GNTR"/>
    <property type="match status" value="1"/>
</dbReference>
<dbReference type="AlphaFoldDB" id="A0A7W4UZ85"/>
<dbReference type="InterPro" id="IPR000524">
    <property type="entry name" value="Tscrpt_reg_HTH_GntR"/>
</dbReference>
<dbReference type="PANTHER" id="PTHR43537:SF24">
    <property type="entry name" value="GLUCONATE OPERON TRANSCRIPTIONAL REPRESSOR"/>
    <property type="match status" value="1"/>
</dbReference>
<accession>A0A7W4UZ85</accession>
<dbReference type="Gene3D" id="1.20.120.530">
    <property type="entry name" value="GntR ligand-binding domain-like"/>
    <property type="match status" value="1"/>
</dbReference>
<comment type="caution">
    <text evidence="5">The sequence shown here is derived from an EMBL/GenBank/DDBJ whole genome shotgun (WGS) entry which is preliminary data.</text>
</comment>
<dbReference type="GO" id="GO:0003700">
    <property type="term" value="F:DNA-binding transcription factor activity"/>
    <property type="evidence" value="ECO:0007669"/>
    <property type="project" value="InterPro"/>
</dbReference>
<evidence type="ECO:0000256" key="1">
    <source>
        <dbReference type="ARBA" id="ARBA00023015"/>
    </source>
</evidence>
<dbReference type="RefSeq" id="WP_021765064.1">
    <property type="nucleotide sequence ID" value="NZ_JACHVP010000005.1"/>
</dbReference>
<evidence type="ECO:0000256" key="2">
    <source>
        <dbReference type="ARBA" id="ARBA00023125"/>
    </source>
</evidence>
<dbReference type="GO" id="GO:0003677">
    <property type="term" value="F:DNA binding"/>
    <property type="evidence" value="ECO:0007669"/>
    <property type="project" value="UniProtKB-KW"/>
</dbReference>
<sequence>MLLRDIVRDQLRDAILDGTFAPGELLRDAELAEWLEISRTPLREAINDLARIGLIETSPNRYTRVATRKTSRIVPAMRTLAVLHGGAVLMAVPHLSAETSEELQRSCTHLAAAFRAGDAARVRDTFMPFFSAFADHTSNDVYRHLALDDLDGLYFQVPIEELVRALDASSARSLARAADELVDAIARADASAARDAAEAMHTRMVPAL</sequence>
<feature type="domain" description="HTH gntR-type" evidence="4">
    <location>
        <begin position="1"/>
        <end position="68"/>
    </location>
</feature>